<dbReference type="EMBL" id="JMKJ01000386">
    <property type="protein sequence ID" value="KGG51120.1"/>
    <property type="molecule type" value="Genomic_DNA"/>
</dbReference>
<keyword evidence="1" id="KW-0812">Transmembrane</keyword>
<dbReference type="HOGENOM" id="CLU_1158764_0_0_1"/>
<dbReference type="Proteomes" id="UP000029725">
    <property type="component" value="Unassembled WGS sequence"/>
</dbReference>
<evidence type="ECO:0000313" key="2">
    <source>
        <dbReference type="EMBL" id="KGG51120.1"/>
    </source>
</evidence>
<organism evidence="2 3">
    <name type="scientific">Mitosporidium daphniae</name>
    <dbReference type="NCBI Taxonomy" id="1485682"/>
    <lineage>
        <taxon>Eukaryota</taxon>
        <taxon>Fungi</taxon>
        <taxon>Fungi incertae sedis</taxon>
        <taxon>Microsporidia</taxon>
        <taxon>Mitosporidium</taxon>
    </lineage>
</organism>
<keyword evidence="1" id="KW-0472">Membrane</keyword>
<feature type="transmembrane region" description="Helical" evidence="1">
    <location>
        <begin position="20"/>
        <end position="38"/>
    </location>
</feature>
<dbReference type="VEuPathDB" id="MicrosporidiaDB:DI09_452p10"/>
<name>A0A098VQ51_9MICR</name>
<gene>
    <name evidence="2" type="ORF">DI09_452p10</name>
</gene>
<accession>A0A098VQ51</accession>
<dbReference type="RefSeq" id="XP_013237556.1">
    <property type="nucleotide sequence ID" value="XM_013382102.1"/>
</dbReference>
<keyword evidence="1" id="KW-1133">Transmembrane helix</keyword>
<feature type="non-terminal residue" evidence="2">
    <location>
        <position position="240"/>
    </location>
</feature>
<dbReference type="GeneID" id="25260016"/>
<proteinExistence type="predicted"/>
<comment type="caution">
    <text evidence="2">The sequence shown here is derived from an EMBL/GenBank/DDBJ whole genome shotgun (WGS) entry which is preliminary data.</text>
</comment>
<dbReference type="AlphaFoldDB" id="A0A098VQ51"/>
<keyword evidence="3" id="KW-1185">Reference proteome</keyword>
<reference evidence="2 3" key="1">
    <citation type="submission" date="2014-04" db="EMBL/GenBank/DDBJ databases">
        <title>A new species of microsporidia sheds light on the evolution of extreme parasitism.</title>
        <authorList>
            <person name="Haag K.L."/>
            <person name="James T.Y."/>
            <person name="Larsson R."/>
            <person name="Schaer T.M."/>
            <person name="Refardt D."/>
            <person name="Pombert J.-F."/>
            <person name="Ebert D."/>
        </authorList>
    </citation>
    <scope>NUCLEOTIDE SEQUENCE [LARGE SCALE GENOMIC DNA]</scope>
    <source>
        <strain evidence="2 3">UGP3</strain>
        <tissue evidence="2">Spores</tissue>
    </source>
</reference>
<evidence type="ECO:0000313" key="3">
    <source>
        <dbReference type="Proteomes" id="UP000029725"/>
    </source>
</evidence>
<sequence length="240" mass="26449">MNQANPKIYNSFLGGVLPDSLVLGVLLVLKALFFKLILQSPLLLPADDISSDLKTQAIQLIRSSTLLPQVEGFSPDLLAQAVLSILKFLPDSLFQEFLSISRVQKVLLALLVKQTPPARVWIENSKFSKIVSDMPIGLYTKVKNALQLWNINNSLRVKNAPRVKNDPTVQNALTLLSALPFKLAHEVISVLPNPLFHEVLSALSALKAPLVQEVQLVEAIPLVQAVLLILSDLPDEIFQK</sequence>
<evidence type="ECO:0000256" key="1">
    <source>
        <dbReference type="SAM" id="Phobius"/>
    </source>
</evidence>
<protein>
    <submittedName>
        <fullName evidence="2">Uncharacterized protein</fullName>
    </submittedName>
</protein>